<name>A0A0P0X4F4_ORYSJ</name>
<proteinExistence type="predicted"/>
<dbReference type="Proteomes" id="UP000059680">
    <property type="component" value="Chromosome 7"/>
</dbReference>
<reference evidence="2 3" key="2">
    <citation type="journal article" date="2013" name="Plant Cell Physiol.">
        <title>Rice Annotation Project Database (RAP-DB): an integrative and interactive database for rice genomics.</title>
        <authorList>
            <person name="Sakai H."/>
            <person name="Lee S.S."/>
            <person name="Tanaka T."/>
            <person name="Numa H."/>
            <person name="Kim J."/>
            <person name="Kawahara Y."/>
            <person name="Wakimoto H."/>
            <person name="Yang C.C."/>
            <person name="Iwamoto M."/>
            <person name="Abe T."/>
            <person name="Yamada Y."/>
            <person name="Muto A."/>
            <person name="Inokuchi H."/>
            <person name="Ikemura T."/>
            <person name="Matsumoto T."/>
            <person name="Sasaki T."/>
            <person name="Itoh T."/>
        </authorList>
    </citation>
    <scope>NUCLEOTIDE SEQUENCE [LARGE SCALE GENOMIC DNA]</scope>
    <source>
        <strain evidence="3">cv. Nipponbare</strain>
    </source>
</reference>
<evidence type="ECO:0000313" key="2">
    <source>
        <dbReference type="EMBL" id="BAT00823.1"/>
    </source>
</evidence>
<evidence type="ECO:0000313" key="3">
    <source>
        <dbReference type="Proteomes" id="UP000059680"/>
    </source>
</evidence>
<organism evidence="2 3">
    <name type="scientific">Oryza sativa subsp. japonica</name>
    <name type="common">Rice</name>
    <dbReference type="NCBI Taxonomy" id="39947"/>
    <lineage>
        <taxon>Eukaryota</taxon>
        <taxon>Viridiplantae</taxon>
        <taxon>Streptophyta</taxon>
        <taxon>Embryophyta</taxon>
        <taxon>Tracheophyta</taxon>
        <taxon>Spermatophyta</taxon>
        <taxon>Magnoliopsida</taxon>
        <taxon>Liliopsida</taxon>
        <taxon>Poales</taxon>
        <taxon>Poaceae</taxon>
        <taxon>BOP clade</taxon>
        <taxon>Oryzoideae</taxon>
        <taxon>Oryzeae</taxon>
        <taxon>Oryzinae</taxon>
        <taxon>Oryza</taxon>
        <taxon>Oryza sativa</taxon>
    </lineage>
</organism>
<sequence length="70" mass="7302">MPQPPEVRNTNASTSTARNTNASTSGGKAPNSEAGTGKLKREIWASSARVHLGTDSSCNDDTNGVMQRAI</sequence>
<dbReference type="AlphaFoldDB" id="A0A0P0X4F4"/>
<protein>
    <submittedName>
        <fullName evidence="2">Os07g0248425 protein</fullName>
    </submittedName>
</protein>
<dbReference type="EMBL" id="AP014963">
    <property type="protein sequence ID" value="BAT00823.1"/>
    <property type="molecule type" value="Genomic_DNA"/>
</dbReference>
<accession>A0A0P0X4F4</accession>
<dbReference type="InParanoid" id="A0A0P0X4F4"/>
<gene>
    <name evidence="2" type="ordered locus">Os07g0248425</name>
    <name evidence="2" type="ORF">OSNPB_070248425</name>
</gene>
<keyword evidence="3" id="KW-1185">Reference proteome</keyword>
<evidence type="ECO:0000256" key="1">
    <source>
        <dbReference type="SAM" id="MobiDB-lite"/>
    </source>
</evidence>
<reference evidence="3" key="1">
    <citation type="journal article" date="2005" name="Nature">
        <title>The map-based sequence of the rice genome.</title>
        <authorList>
            <consortium name="International rice genome sequencing project (IRGSP)"/>
            <person name="Matsumoto T."/>
            <person name="Wu J."/>
            <person name="Kanamori H."/>
            <person name="Katayose Y."/>
            <person name="Fujisawa M."/>
            <person name="Namiki N."/>
            <person name="Mizuno H."/>
            <person name="Yamamoto K."/>
            <person name="Antonio B.A."/>
            <person name="Baba T."/>
            <person name="Sakata K."/>
            <person name="Nagamura Y."/>
            <person name="Aoki H."/>
            <person name="Arikawa K."/>
            <person name="Arita K."/>
            <person name="Bito T."/>
            <person name="Chiden Y."/>
            <person name="Fujitsuka N."/>
            <person name="Fukunaka R."/>
            <person name="Hamada M."/>
            <person name="Harada C."/>
            <person name="Hayashi A."/>
            <person name="Hijishita S."/>
            <person name="Honda M."/>
            <person name="Hosokawa S."/>
            <person name="Ichikawa Y."/>
            <person name="Idonuma A."/>
            <person name="Iijima M."/>
            <person name="Ikeda M."/>
            <person name="Ikeno M."/>
            <person name="Ito K."/>
            <person name="Ito S."/>
            <person name="Ito T."/>
            <person name="Ito Y."/>
            <person name="Ito Y."/>
            <person name="Iwabuchi A."/>
            <person name="Kamiya K."/>
            <person name="Karasawa W."/>
            <person name="Kurita K."/>
            <person name="Katagiri S."/>
            <person name="Kikuta A."/>
            <person name="Kobayashi H."/>
            <person name="Kobayashi N."/>
            <person name="Machita K."/>
            <person name="Maehara T."/>
            <person name="Masukawa M."/>
            <person name="Mizubayashi T."/>
            <person name="Mukai Y."/>
            <person name="Nagasaki H."/>
            <person name="Nagata Y."/>
            <person name="Naito S."/>
            <person name="Nakashima M."/>
            <person name="Nakama Y."/>
            <person name="Nakamichi Y."/>
            <person name="Nakamura M."/>
            <person name="Meguro A."/>
            <person name="Negishi M."/>
            <person name="Ohta I."/>
            <person name="Ohta T."/>
            <person name="Okamoto M."/>
            <person name="Ono N."/>
            <person name="Saji S."/>
            <person name="Sakaguchi M."/>
            <person name="Sakai K."/>
            <person name="Shibata M."/>
            <person name="Shimokawa T."/>
            <person name="Song J."/>
            <person name="Takazaki Y."/>
            <person name="Terasawa K."/>
            <person name="Tsugane M."/>
            <person name="Tsuji K."/>
            <person name="Ueda S."/>
            <person name="Waki K."/>
            <person name="Yamagata H."/>
            <person name="Yamamoto M."/>
            <person name="Yamamoto S."/>
            <person name="Yamane H."/>
            <person name="Yoshiki S."/>
            <person name="Yoshihara R."/>
            <person name="Yukawa K."/>
            <person name="Zhong H."/>
            <person name="Yano M."/>
            <person name="Yuan Q."/>
            <person name="Ouyang S."/>
            <person name="Liu J."/>
            <person name="Jones K.M."/>
            <person name="Gansberger K."/>
            <person name="Moffat K."/>
            <person name="Hill J."/>
            <person name="Bera J."/>
            <person name="Fadrosh D."/>
            <person name="Jin S."/>
            <person name="Johri S."/>
            <person name="Kim M."/>
            <person name="Overton L."/>
            <person name="Reardon M."/>
            <person name="Tsitrin T."/>
            <person name="Vuong H."/>
            <person name="Weaver B."/>
            <person name="Ciecko A."/>
            <person name="Tallon L."/>
            <person name="Jackson J."/>
            <person name="Pai G."/>
            <person name="Aken S.V."/>
            <person name="Utterback T."/>
            <person name="Reidmuller S."/>
            <person name="Feldblyum T."/>
            <person name="Hsiao J."/>
            <person name="Zismann V."/>
            <person name="Iobst S."/>
            <person name="de Vazeille A.R."/>
            <person name="Buell C.R."/>
            <person name="Ying K."/>
            <person name="Li Y."/>
            <person name="Lu T."/>
            <person name="Huang Y."/>
            <person name="Zhao Q."/>
            <person name="Feng Q."/>
            <person name="Zhang L."/>
            <person name="Zhu J."/>
            <person name="Weng Q."/>
            <person name="Mu J."/>
            <person name="Lu Y."/>
            <person name="Fan D."/>
            <person name="Liu Y."/>
            <person name="Guan J."/>
            <person name="Zhang Y."/>
            <person name="Yu S."/>
            <person name="Liu X."/>
            <person name="Zhang Y."/>
            <person name="Hong G."/>
            <person name="Han B."/>
            <person name="Choisne N."/>
            <person name="Demange N."/>
            <person name="Orjeda G."/>
            <person name="Samain S."/>
            <person name="Cattolico L."/>
            <person name="Pelletier E."/>
            <person name="Couloux A."/>
            <person name="Segurens B."/>
            <person name="Wincker P."/>
            <person name="D'Hont A."/>
            <person name="Scarpelli C."/>
            <person name="Weissenbach J."/>
            <person name="Salanoubat M."/>
            <person name="Quetier F."/>
            <person name="Yu Y."/>
            <person name="Kim H.R."/>
            <person name="Rambo T."/>
            <person name="Currie J."/>
            <person name="Collura K."/>
            <person name="Luo M."/>
            <person name="Yang T."/>
            <person name="Ammiraju J.S.S."/>
            <person name="Engler F."/>
            <person name="Soderlund C."/>
            <person name="Wing R.A."/>
            <person name="Palmer L.E."/>
            <person name="de la Bastide M."/>
            <person name="Spiegel L."/>
            <person name="Nascimento L."/>
            <person name="Zutavern T."/>
            <person name="O'Shaughnessy A."/>
            <person name="Dike S."/>
            <person name="Dedhia N."/>
            <person name="Preston R."/>
            <person name="Balija V."/>
            <person name="McCombie W.R."/>
            <person name="Chow T."/>
            <person name="Chen H."/>
            <person name="Chung M."/>
            <person name="Chen C."/>
            <person name="Shaw J."/>
            <person name="Wu H."/>
            <person name="Hsiao K."/>
            <person name="Chao Y."/>
            <person name="Chu M."/>
            <person name="Cheng C."/>
            <person name="Hour A."/>
            <person name="Lee P."/>
            <person name="Lin S."/>
            <person name="Lin Y."/>
            <person name="Liou J."/>
            <person name="Liu S."/>
            <person name="Hsing Y."/>
            <person name="Raghuvanshi S."/>
            <person name="Mohanty A."/>
            <person name="Bharti A.K."/>
            <person name="Gaur A."/>
            <person name="Gupta V."/>
            <person name="Kumar D."/>
            <person name="Ravi V."/>
            <person name="Vij S."/>
            <person name="Kapur A."/>
            <person name="Khurana P."/>
            <person name="Khurana P."/>
            <person name="Khurana J.P."/>
            <person name="Tyagi A.K."/>
            <person name="Gaikwad K."/>
            <person name="Singh A."/>
            <person name="Dalal V."/>
            <person name="Srivastava S."/>
            <person name="Dixit A."/>
            <person name="Pal A.K."/>
            <person name="Ghazi I.A."/>
            <person name="Yadav M."/>
            <person name="Pandit A."/>
            <person name="Bhargava A."/>
            <person name="Sureshbabu K."/>
            <person name="Batra K."/>
            <person name="Sharma T.R."/>
            <person name="Mohapatra T."/>
            <person name="Singh N.K."/>
            <person name="Messing J."/>
            <person name="Nelson A.B."/>
            <person name="Fuks G."/>
            <person name="Kavchok S."/>
            <person name="Keizer G."/>
            <person name="Linton E."/>
            <person name="Llaca V."/>
            <person name="Song R."/>
            <person name="Tanyolac B."/>
            <person name="Young S."/>
            <person name="Ho-Il K."/>
            <person name="Hahn J.H."/>
            <person name="Sangsakoo G."/>
            <person name="Vanavichit A."/>
            <person name="de Mattos Luiz.A.T."/>
            <person name="Zimmer P.D."/>
            <person name="Malone G."/>
            <person name="Dellagostin O."/>
            <person name="de Oliveira A.C."/>
            <person name="Bevan M."/>
            <person name="Bancroft I."/>
            <person name="Minx P."/>
            <person name="Cordum H."/>
            <person name="Wilson R."/>
            <person name="Cheng Z."/>
            <person name="Jin W."/>
            <person name="Jiang J."/>
            <person name="Leong S.A."/>
            <person name="Iwama H."/>
            <person name="Gojobori T."/>
            <person name="Itoh T."/>
            <person name="Niimura Y."/>
            <person name="Fujii Y."/>
            <person name="Habara T."/>
            <person name="Sakai H."/>
            <person name="Sato Y."/>
            <person name="Wilson G."/>
            <person name="Kumar K."/>
            <person name="McCouch S."/>
            <person name="Juretic N."/>
            <person name="Hoen D."/>
            <person name="Wright S."/>
            <person name="Bruskiewich R."/>
            <person name="Bureau T."/>
            <person name="Miyao A."/>
            <person name="Hirochika H."/>
            <person name="Nishikawa T."/>
            <person name="Kadowaki K."/>
            <person name="Sugiura M."/>
            <person name="Burr B."/>
            <person name="Sasaki T."/>
        </authorList>
    </citation>
    <scope>NUCLEOTIDE SEQUENCE [LARGE SCALE GENOMIC DNA]</scope>
    <source>
        <strain evidence="3">cv. Nipponbare</strain>
    </source>
</reference>
<feature type="region of interest" description="Disordered" evidence="1">
    <location>
        <begin position="1"/>
        <end position="38"/>
    </location>
</feature>
<reference evidence="2 3" key="3">
    <citation type="journal article" date="2013" name="Rice">
        <title>Improvement of the Oryza sativa Nipponbare reference genome using next generation sequence and optical map data.</title>
        <authorList>
            <person name="Kawahara Y."/>
            <person name="de la Bastide M."/>
            <person name="Hamilton J.P."/>
            <person name="Kanamori H."/>
            <person name="McCombie W.R."/>
            <person name="Ouyang S."/>
            <person name="Schwartz D.C."/>
            <person name="Tanaka T."/>
            <person name="Wu J."/>
            <person name="Zhou S."/>
            <person name="Childs K.L."/>
            <person name="Davidson R.M."/>
            <person name="Lin H."/>
            <person name="Quesada-Ocampo L."/>
            <person name="Vaillancourt B."/>
            <person name="Sakai H."/>
            <person name="Lee S.S."/>
            <person name="Kim J."/>
            <person name="Numa H."/>
            <person name="Itoh T."/>
            <person name="Buell C.R."/>
            <person name="Matsumoto T."/>
        </authorList>
    </citation>
    <scope>NUCLEOTIDE SEQUENCE [LARGE SCALE GENOMIC DNA]</scope>
    <source>
        <strain evidence="3">cv. Nipponbare</strain>
    </source>
</reference>
<dbReference type="PaxDb" id="39947-A0A0P0X4F4"/>
<feature type="compositionally biased region" description="Low complexity" evidence="1">
    <location>
        <begin position="8"/>
        <end position="25"/>
    </location>
</feature>